<feature type="compositionally biased region" description="Basic residues" evidence="1">
    <location>
        <begin position="115"/>
        <end position="134"/>
    </location>
</feature>
<protein>
    <submittedName>
        <fullName evidence="2">Uncharacterized protein</fullName>
    </submittedName>
</protein>
<feature type="compositionally biased region" description="Basic and acidic residues" evidence="1">
    <location>
        <begin position="79"/>
        <end position="88"/>
    </location>
</feature>
<organism evidence="2 3">
    <name type="scientific">Tanacetum coccineum</name>
    <dbReference type="NCBI Taxonomy" id="301880"/>
    <lineage>
        <taxon>Eukaryota</taxon>
        <taxon>Viridiplantae</taxon>
        <taxon>Streptophyta</taxon>
        <taxon>Embryophyta</taxon>
        <taxon>Tracheophyta</taxon>
        <taxon>Spermatophyta</taxon>
        <taxon>Magnoliopsida</taxon>
        <taxon>eudicotyledons</taxon>
        <taxon>Gunneridae</taxon>
        <taxon>Pentapetalae</taxon>
        <taxon>asterids</taxon>
        <taxon>campanulids</taxon>
        <taxon>Asterales</taxon>
        <taxon>Asteraceae</taxon>
        <taxon>Asteroideae</taxon>
        <taxon>Anthemideae</taxon>
        <taxon>Anthemidinae</taxon>
        <taxon>Tanacetum</taxon>
    </lineage>
</organism>
<reference evidence="2" key="1">
    <citation type="journal article" date="2022" name="Int. J. Mol. Sci.">
        <title>Draft Genome of Tanacetum Coccineum: Genomic Comparison of Closely Related Tanacetum-Family Plants.</title>
        <authorList>
            <person name="Yamashiro T."/>
            <person name="Shiraishi A."/>
            <person name="Nakayama K."/>
            <person name="Satake H."/>
        </authorList>
    </citation>
    <scope>NUCLEOTIDE SEQUENCE</scope>
</reference>
<name>A0ABQ5EH08_9ASTR</name>
<keyword evidence="3" id="KW-1185">Reference proteome</keyword>
<gene>
    <name evidence="2" type="ORF">Tco_0976259</name>
</gene>
<dbReference type="Proteomes" id="UP001151760">
    <property type="component" value="Unassembled WGS sequence"/>
</dbReference>
<comment type="caution">
    <text evidence="2">The sequence shown here is derived from an EMBL/GenBank/DDBJ whole genome shotgun (WGS) entry which is preliminary data.</text>
</comment>
<dbReference type="EMBL" id="BQNB010016294">
    <property type="protein sequence ID" value="GJT50102.1"/>
    <property type="molecule type" value="Genomic_DNA"/>
</dbReference>
<feature type="compositionally biased region" description="Basic and acidic residues" evidence="1">
    <location>
        <begin position="11"/>
        <end position="20"/>
    </location>
</feature>
<evidence type="ECO:0000313" key="2">
    <source>
        <dbReference type="EMBL" id="GJT50102.1"/>
    </source>
</evidence>
<evidence type="ECO:0000313" key="3">
    <source>
        <dbReference type="Proteomes" id="UP001151760"/>
    </source>
</evidence>
<feature type="compositionally biased region" description="Acidic residues" evidence="1">
    <location>
        <begin position="139"/>
        <end position="151"/>
    </location>
</feature>
<feature type="region of interest" description="Disordered" evidence="1">
    <location>
        <begin position="115"/>
        <end position="151"/>
    </location>
</feature>
<feature type="compositionally biased region" description="Basic and acidic residues" evidence="1">
    <location>
        <begin position="58"/>
        <end position="67"/>
    </location>
</feature>
<evidence type="ECO:0000256" key="1">
    <source>
        <dbReference type="SAM" id="MobiDB-lite"/>
    </source>
</evidence>
<reference evidence="2" key="2">
    <citation type="submission" date="2022-01" db="EMBL/GenBank/DDBJ databases">
        <authorList>
            <person name="Yamashiro T."/>
            <person name="Shiraishi A."/>
            <person name="Satake H."/>
            <person name="Nakayama K."/>
        </authorList>
    </citation>
    <scope>NUCLEOTIDE SEQUENCE</scope>
</reference>
<feature type="region of interest" description="Disordered" evidence="1">
    <location>
        <begin position="1"/>
        <end position="20"/>
    </location>
</feature>
<feature type="non-terminal residue" evidence="2">
    <location>
        <position position="1"/>
    </location>
</feature>
<feature type="region of interest" description="Disordered" evidence="1">
    <location>
        <begin position="29"/>
        <end position="101"/>
    </location>
</feature>
<sequence length="151" mass="17339">TSVPQNLEADEVVHKERGDSVERAITTVASLDAAQDRNGYRWQSQAPRNHGGTPAQTRSERVLEKPNEPPLSEGNTSRSGKDRMEHQFELTGNVLDLEKEKDVQAVEILRLKKRVKRLERKRKSSNSQPRRRKYRQFESSDDDVDEEDASK</sequence>
<accession>A0ABQ5EH08</accession>
<proteinExistence type="predicted"/>